<name>A0A6L2NBW5_TANCI</name>
<evidence type="ECO:0000256" key="2">
    <source>
        <dbReference type="SAM" id="MobiDB-lite"/>
    </source>
</evidence>
<organism evidence="3">
    <name type="scientific">Tanacetum cinerariifolium</name>
    <name type="common">Dalmatian daisy</name>
    <name type="synonym">Chrysanthemum cinerariifolium</name>
    <dbReference type="NCBI Taxonomy" id="118510"/>
    <lineage>
        <taxon>Eukaryota</taxon>
        <taxon>Viridiplantae</taxon>
        <taxon>Streptophyta</taxon>
        <taxon>Embryophyta</taxon>
        <taxon>Tracheophyta</taxon>
        <taxon>Spermatophyta</taxon>
        <taxon>Magnoliopsida</taxon>
        <taxon>eudicotyledons</taxon>
        <taxon>Gunneridae</taxon>
        <taxon>Pentapetalae</taxon>
        <taxon>asterids</taxon>
        <taxon>campanulids</taxon>
        <taxon>Asterales</taxon>
        <taxon>Asteraceae</taxon>
        <taxon>Asteroideae</taxon>
        <taxon>Anthemideae</taxon>
        <taxon>Anthemidinae</taxon>
        <taxon>Tanacetum</taxon>
    </lineage>
</organism>
<gene>
    <name evidence="3" type="ORF">Tci_055701</name>
</gene>
<feature type="compositionally biased region" description="Polar residues" evidence="2">
    <location>
        <begin position="521"/>
        <end position="534"/>
    </location>
</feature>
<dbReference type="EMBL" id="BKCJ010008739">
    <property type="protein sequence ID" value="GEU83723.1"/>
    <property type="molecule type" value="Genomic_DNA"/>
</dbReference>
<proteinExistence type="predicted"/>
<protein>
    <recommendedName>
        <fullName evidence="4">Integrase, catalytic region, zinc finger, CCHC-type, peptidase aspartic, catalytic</fullName>
    </recommendedName>
</protein>
<dbReference type="AlphaFoldDB" id="A0A6L2NBW5"/>
<feature type="region of interest" description="Disordered" evidence="2">
    <location>
        <begin position="521"/>
        <end position="553"/>
    </location>
</feature>
<sequence>MNDKMQDLEFVKHKVKIAPHDYSKENFLATFTTHKQLTPEQIFWSQDLIKMKAEALKEQTTASRLIKALTVYPPNIHATLVVRVLPTKSQVIFLHSSNSFQNLIKHIKRELHQLGSLKGKGVLNKPRNVISRRKRDEIKRKNLLIENDNLIAECLSKEVFYVATNSELNVSRFTGMHVAHTIVEARCLELEAELSGLRDKIHNDNHNELVNRFPNLKVHHLNLQLKYQNLKDSFGNNPPTPAKDTPNFDSVFVIGKMQASLQGKDNVIKQLKKKIYHLQETRSEAERTLDFRALDSQITQLTEKVTVLQEQNDLFRAENGKIKQHYKELYDSIKIMRAKHIKQVMTLTNKNVNLKAQILNNVNSVVKDHVKPTVLAPGKYAIDVEPIPPHLRNNREAHLDYPRHLKERVNRCIDASGSQPRSNTKTNRISPAKGVNKMKVEEHPRTNKSHLRTTNHYRTHSYFSDAWTDNFRARIQSSSCSSLCTPTNKDLEILFQPMFDEYLEPPRIERLVSPALAVQVPVNSSGTPSSTTIDQDAPSPSDSPSSLALQSPSVHQGVAAESTLMEDNPVALIDKNPFINVFAPEPSCDASSSGDVSSAESTYVF</sequence>
<comment type="caution">
    <text evidence="3">The sequence shown here is derived from an EMBL/GenBank/DDBJ whole genome shotgun (WGS) entry which is preliminary data.</text>
</comment>
<keyword evidence="1" id="KW-0175">Coiled coil</keyword>
<feature type="coiled-coil region" evidence="1">
    <location>
        <begin position="268"/>
        <end position="318"/>
    </location>
</feature>
<feature type="compositionally biased region" description="Polar residues" evidence="2">
    <location>
        <begin position="416"/>
        <end position="429"/>
    </location>
</feature>
<evidence type="ECO:0008006" key="4">
    <source>
        <dbReference type="Google" id="ProtNLM"/>
    </source>
</evidence>
<feature type="compositionally biased region" description="Low complexity" evidence="2">
    <location>
        <begin position="535"/>
        <end position="553"/>
    </location>
</feature>
<accession>A0A6L2NBW5</accession>
<evidence type="ECO:0000313" key="3">
    <source>
        <dbReference type="EMBL" id="GEU83723.1"/>
    </source>
</evidence>
<evidence type="ECO:0000256" key="1">
    <source>
        <dbReference type="SAM" id="Coils"/>
    </source>
</evidence>
<feature type="region of interest" description="Disordered" evidence="2">
    <location>
        <begin position="415"/>
        <end position="451"/>
    </location>
</feature>
<reference evidence="3" key="1">
    <citation type="journal article" date="2019" name="Sci. Rep.">
        <title>Draft genome of Tanacetum cinerariifolium, the natural source of mosquito coil.</title>
        <authorList>
            <person name="Yamashiro T."/>
            <person name="Shiraishi A."/>
            <person name="Satake H."/>
            <person name="Nakayama K."/>
        </authorList>
    </citation>
    <scope>NUCLEOTIDE SEQUENCE</scope>
</reference>